<feature type="compositionally biased region" description="Polar residues" evidence="2">
    <location>
        <begin position="448"/>
        <end position="457"/>
    </location>
</feature>
<proteinExistence type="inferred from homology"/>
<feature type="domain" description="Fe2OG dioxygenase" evidence="3">
    <location>
        <begin position="253"/>
        <end position="350"/>
    </location>
</feature>
<feature type="region of interest" description="Disordered" evidence="2">
    <location>
        <begin position="386"/>
        <end position="457"/>
    </location>
</feature>
<dbReference type="Gene3D" id="2.60.120.590">
    <property type="entry name" value="Alpha-ketoglutarate-dependent dioxygenase AlkB-like"/>
    <property type="match status" value="1"/>
</dbReference>
<feature type="compositionally biased region" description="Basic and acidic residues" evidence="2">
    <location>
        <begin position="413"/>
        <end position="427"/>
    </location>
</feature>
<sequence length="457" mass="51967">MEPVDNDLFLRKYQPSDIKIASEFLTTWLPFLSRDLCSDCVHVLSRRIRSLDSETVSRDDKPVYDHNLEDDRFINASETASPKMSWDDMTQEDGFNEEEEQKVREDTTKTPQKRKLSRDEREQFRFVNVKRMKVFSCYEKVKGRRVDILEGLELHTGVFSAAEQKRIVDYVYELQEKGRKGELQERTFTAPHKWMRGKGRVTIQFGCCYNYATDKAGNPPGILQHGAVDPIPLLFKVIIRRLVGWHVLPPTCVPDSCIVNIYDEGDCIPPHIDNHDFLRPFCTVSFLSECDILFGSNLKIEGPGEFSGSYSLPLPVGSVLVLKGNGADVAKHCVPAVPQKRISITFRKMDESKRPVGFTPDLDLQGIKPLPYEQTTLNTPPAVAAIRPSRWGNDQNGGNYNSRGGGQRKHRESSRGYHHSESRERSPTSRRRGSSRHSPNTAYRPKVHSNNTSSDNV</sequence>
<dbReference type="EMBL" id="JADBGQ010000001">
    <property type="protein sequence ID" value="KAG5412673.1"/>
    <property type="molecule type" value="Genomic_DNA"/>
</dbReference>
<feature type="region of interest" description="Disordered" evidence="2">
    <location>
        <begin position="81"/>
        <end position="117"/>
    </location>
</feature>
<feature type="compositionally biased region" description="Polar residues" evidence="2">
    <location>
        <begin position="392"/>
        <end position="402"/>
    </location>
</feature>
<dbReference type="InterPro" id="IPR027450">
    <property type="entry name" value="AlkB-like"/>
</dbReference>
<dbReference type="InterPro" id="IPR044842">
    <property type="entry name" value="ALKBH9B/ALKBH10B-like"/>
</dbReference>
<protein>
    <recommendedName>
        <fullName evidence="3">Fe2OG dioxygenase domain-containing protein</fullName>
    </recommendedName>
</protein>
<evidence type="ECO:0000313" key="4">
    <source>
        <dbReference type="EMBL" id="KAG5412673.1"/>
    </source>
</evidence>
<dbReference type="PANTHER" id="PTHR31447:SF5">
    <property type="entry name" value="FE2OG DIOXYGENASE DOMAIN-CONTAINING PROTEIN"/>
    <property type="match status" value="1"/>
</dbReference>
<dbReference type="InterPro" id="IPR005123">
    <property type="entry name" value="Oxoglu/Fe-dep_dioxygenase_dom"/>
</dbReference>
<dbReference type="SUPFAM" id="SSF51197">
    <property type="entry name" value="Clavaminate synthase-like"/>
    <property type="match status" value="1"/>
</dbReference>
<comment type="similarity">
    <text evidence="1">Belongs to the alkB family.</text>
</comment>
<evidence type="ECO:0000256" key="1">
    <source>
        <dbReference type="ARBA" id="ARBA00007879"/>
    </source>
</evidence>
<name>A0ABQ7NP67_BRACM</name>
<dbReference type="Pfam" id="PF13532">
    <property type="entry name" value="2OG-FeII_Oxy_2"/>
    <property type="match status" value="1"/>
</dbReference>
<keyword evidence="5" id="KW-1185">Reference proteome</keyword>
<evidence type="ECO:0000259" key="3">
    <source>
        <dbReference type="PROSITE" id="PS51471"/>
    </source>
</evidence>
<gene>
    <name evidence="4" type="primary">A01p002810.1_BraROA</name>
    <name evidence="4" type="ORF">IGI04_000240</name>
</gene>
<dbReference type="Proteomes" id="UP000823674">
    <property type="component" value="Chromosome A01"/>
</dbReference>
<organism evidence="4 5">
    <name type="scientific">Brassica rapa subsp. trilocularis</name>
    <dbReference type="NCBI Taxonomy" id="1813537"/>
    <lineage>
        <taxon>Eukaryota</taxon>
        <taxon>Viridiplantae</taxon>
        <taxon>Streptophyta</taxon>
        <taxon>Embryophyta</taxon>
        <taxon>Tracheophyta</taxon>
        <taxon>Spermatophyta</taxon>
        <taxon>Magnoliopsida</taxon>
        <taxon>eudicotyledons</taxon>
        <taxon>Gunneridae</taxon>
        <taxon>Pentapetalae</taxon>
        <taxon>rosids</taxon>
        <taxon>malvids</taxon>
        <taxon>Brassicales</taxon>
        <taxon>Brassicaceae</taxon>
        <taxon>Brassiceae</taxon>
        <taxon>Brassica</taxon>
    </lineage>
</organism>
<dbReference type="PROSITE" id="PS51471">
    <property type="entry name" value="FE2OG_OXY"/>
    <property type="match status" value="1"/>
</dbReference>
<accession>A0ABQ7NP67</accession>
<evidence type="ECO:0000313" key="5">
    <source>
        <dbReference type="Proteomes" id="UP000823674"/>
    </source>
</evidence>
<feature type="compositionally biased region" description="Acidic residues" evidence="2">
    <location>
        <begin position="89"/>
        <end position="100"/>
    </location>
</feature>
<dbReference type="InterPro" id="IPR037151">
    <property type="entry name" value="AlkB-like_sf"/>
</dbReference>
<comment type="caution">
    <text evidence="4">The sequence shown here is derived from an EMBL/GenBank/DDBJ whole genome shotgun (WGS) entry which is preliminary data.</text>
</comment>
<evidence type="ECO:0000256" key="2">
    <source>
        <dbReference type="SAM" id="MobiDB-lite"/>
    </source>
</evidence>
<reference evidence="4 5" key="1">
    <citation type="submission" date="2021-03" db="EMBL/GenBank/DDBJ databases">
        <authorList>
            <person name="King G.J."/>
            <person name="Bancroft I."/>
            <person name="Baten A."/>
            <person name="Bloomfield J."/>
            <person name="Borpatragohain P."/>
            <person name="He Z."/>
            <person name="Irish N."/>
            <person name="Irwin J."/>
            <person name="Liu K."/>
            <person name="Mauleon R.P."/>
            <person name="Moore J."/>
            <person name="Morris R."/>
            <person name="Ostergaard L."/>
            <person name="Wang B."/>
            <person name="Wells R."/>
        </authorList>
    </citation>
    <scope>NUCLEOTIDE SEQUENCE [LARGE SCALE GENOMIC DNA]</scope>
    <source>
        <strain evidence="4">R-o-18</strain>
        <tissue evidence="4">Leaf</tissue>
    </source>
</reference>
<dbReference type="PANTHER" id="PTHR31447">
    <property type="entry name" value="HYDROXYPROLINE-RICH GLYCOPROTEIN FAMILY PROTEIN-RELATED"/>
    <property type="match status" value="1"/>
</dbReference>